<evidence type="ECO:0000313" key="8">
    <source>
        <dbReference type="EMBL" id="GIJ34703.1"/>
    </source>
</evidence>
<dbReference type="InterPro" id="IPR001017">
    <property type="entry name" value="DH_E1"/>
</dbReference>
<dbReference type="Gene3D" id="3.40.50.970">
    <property type="match status" value="3"/>
</dbReference>
<protein>
    <recommendedName>
        <fullName evidence="7">Transketolase-like pyrimidine-binding domain-containing protein</fullName>
    </recommendedName>
</protein>
<dbReference type="Pfam" id="PF00676">
    <property type="entry name" value="E1_dh"/>
    <property type="match status" value="1"/>
</dbReference>
<evidence type="ECO:0000256" key="3">
    <source>
        <dbReference type="ARBA" id="ARBA00023002"/>
    </source>
</evidence>
<dbReference type="GO" id="GO:0004591">
    <property type="term" value="F:oxoglutarate dehydrogenase (succinyl-transferring) activity"/>
    <property type="evidence" value="ECO:0007669"/>
    <property type="project" value="UniProtKB-EC"/>
</dbReference>
<evidence type="ECO:0000256" key="1">
    <source>
        <dbReference type="ARBA" id="ARBA00001964"/>
    </source>
</evidence>
<feature type="compositionally biased region" description="Gly residues" evidence="6">
    <location>
        <begin position="201"/>
        <end position="214"/>
    </location>
</feature>
<dbReference type="RefSeq" id="WP_093401301.1">
    <property type="nucleotide sequence ID" value="NZ_BOPD01000023.1"/>
</dbReference>
<gene>
    <name evidence="8" type="ORF">Vse01_38510</name>
</gene>
<keyword evidence="4" id="KW-0786">Thiamine pyrophosphate</keyword>
<feature type="compositionally biased region" description="Low complexity" evidence="6">
    <location>
        <begin position="264"/>
        <end position="279"/>
    </location>
</feature>
<comment type="caution">
    <text evidence="8">The sequence shown here is derived from an EMBL/GenBank/DDBJ whole genome shotgun (WGS) entry which is preliminary data.</text>
</comment>
<dbReference type="InterPro" id="IPR009014">
    <property type="entry name" value="Transketo_C/PFOR_II"/>
</dbReference>
<dbReference type="SMART" id="SM00861">
    <property type="entry name" value="Transket_pyr"/>
    <property type="match status" value="1"/>
</dbReference>
<dbReference type="SUPFAM" id="SSF52518">
    <property type="entry name" value="Thiamin diphosphate-binding fold (THDP-binding)"/>
    <property type="match status" value="2"/>
</dbReference>
<dbReference type="PANTHER" id="PTHR42980:SF1">
    <property type="entry name" value="2-OXOISOVALERATE DEHYDROGENASE SUBUNIT BETA, MITOCHONDRIAL"/>
    <property type="match status" value="1"/>
</dbReference>
<evidence type="ECO:0000256" key="6">
    <source>
        <dbReference type="SAM" id="MobiDB-lite"/>
    </source>
</evidence>
<dbReference type="InterPro" id="IPR033248">
    <property type="entry name" value="Transketolase_C"/>
</dbReference>
<keyword evidence="3" id="KW-0560">Oxidoreductase</keyword>
<accession>A0A9W5UUZ4</accession>
<dbReference type="SUPFAM" id="SSF52922">
    <property type="entry name" value="TK C-terminal domain-like"/>
    <property type="match status" value="1"/>
</dbReference>
<keyword evidence="2" id="KW-0816">Tricarboxylic acid cycle</keyword>
<comment type="cofactor">
    <cofactor evidence="1">
        <name>thiamine diphosphate</name>
        <dbReference type="ChEBI" id="CHEBI:58937"/>
    </cofactor>
</comment>
<dbReference type="Pfam" id="PF02779">
    <property type="entry name" value="Transket_pyr"/>
    <property type="match status" value="1"/>
</dbReference>
<feature type="compositionally biased region" description="Low complexity" evidence="6">
    <location>
        <begin position="179"/>
        <end position="200"/>
    </location>
</feature>
<evidence type="ECO:0000256" key="2">
    <source>
        <dbReference type="ARBA" id="ARBA00022532"/>
    </source>
</evidence>
<organism evidence="8 9">
    <name type="scientific">Micromonospora sediminimaris</name>
    <dbReference type="NCBI Taxonomy" id="547162"/>
    <lineage>
        <taxon>Bacteria</taxon>
        <taxon>Bacillati</taxon>
        <taxon>Actinomycetota</taxon>
        <taxon>Actinomycetes</taxon>
        <taxon>Micromonosporales</taxon>
        <taxon>Micromonosporaceae</taxon>
        <taxon>Micromonospora</taxon>
    </lineage>
</organism>
<dbReference type="GO" id="GO:0009083">
    <property type="term" value="P:branched-chain amino acid catabolic process"/>
    <property type="evidence" value="ECO:0007669"/>
    <property type="project" value="TreeGrafter"/>
</dbReference>
<feature type="compositionally biased region" description="Low complexity" evidence="6">
    <location>
        <begin position="116"/>
        <end position="143"/>
    </location>
</feature>
<feature type="region of interest" description="Disordered" evidence="6">
    <location>
        <begin position="116"/>
        <end position="279"/>
    </location>
</feature>
<evidence type="ECO:0000256" key="5">
    <source>
        <dbReference type="ARBA" id="ARBA00051911"/>
    </source>
</evidence>
<evidence type="ECO:0000256" key="4">
    <source>
        <dbReference type="ARBA" id="ARBA00023052"/>
    </source>
</evidence>
<dbReference type="OrthoDB" id="4009369at2"/>
<proteinExistence type="predicted"/>
<dbReference type="Gene3D" id="3.40.50.920">
    <property type="match status" value="1"/>
</dbReference>
<dbReference type="GO" id="GO:0000287">
    <property type="term" value="F:magnesium ion binding"/>
    <property type="evidence" value="ECO:0007669"/>
    <property type="project" value="UniProtKB-ARBA"/>
</dbReference>
<evidence type="ECO:0000259" key="7">
    <source>
        <dbReference type="SMART" id="SM00861"/>
    </source>
</evidence>
<dbReference type="GO" id="GO:0007584">
    <property type="term" value="P:response to nutrient"/>
    <property type="evidence" value="ECO:0007669"/>
    <property type="project" value="TreeGrafter"/>
</dbReference>
<dbReference type="InterPro" id="IPR005475">
    <property type="entry name" value="Transketolase-like_Pyr-bd"/>
</dbReference>
<reference evidence="8" key="1">
    <citation type="submission" date="2021-01" db="EMBL/GenBank/DDBJ databases">
        <title>Whole genome shotgun sequence of Verrucosispora sediminis NBRC 107745.</title>
        <authorList>
            <person name="Komaki H."/>
            <person name="Tamura T."/>
        </authorList>
    </citation>
    <scope>NUCLEOTIDE SEQUENCE</scope>
    <source>
        <strain evidence="8">NBRC 107745</strain>
    </source>
</reference>
<dbReference type="GO" id="GO:0006099">
    <property type="term" value="P:tricarboxylic acid cycle"/>
    <property type="evidence" value="ECO:0007669"/>
    <property type="project" value="UniProtKB-KW"/>
</dbReference>
<dbReference type="EMBL" id="BOPD01000023">
    <property type="protein sequence ID" value="GIJ34703.1"/>
    <property type="molecule type" value="Genomic_DNA"/>
</dbReference>
<dbReference type="Proteomes" id="UP000607311">
    <property type="component" value="Unassembled WGS sequence"/>
</dbReference>
<comment type="catalytic activity">
    <reaction evidence="5">
        <text>N(6)-[(R)-lipoyl]-L-lysyl-[protein] + 2-oxoglutarate + H(+) = N(6)-[(R)-S(8)-succinyldihydrolipoyl]-L-lysyl-[protein] + CO2</text>
        <dbReference type="Rhea" id="RHEA:12188"/>
        <dbReference type="Rhea" id="RHEA-COMP:10474"/>
        <dbReference type="Rhea" id="RHEA-COMP:20092"/>
        <dbReference type="ChEBI" id="CHEBI:15378"/>
        <dbReference type="ChEBI" id="CHEBI:16526"/>
        <dbReference type="ChEBI" id="CHEBI:16810"/>
        <dbReference type="ChEBI" id="CHEBI:83099"/>
        <dbReference type="ChEBI" id="CHEBI:83120"/>
        <dbReference type="EC" id="1.2.4.2"/>
    </reaction>
</comment>
<dbReference type="InterPro" id="IPR029061">
    <property type="entry name" value="THDP-binding"/>
</dbReference>
<name>A0A9W5UUZ4_9ACTN</name>
<evidence type="ECO:0000313" key="9">
    <source>
        <dbReference type="Proteomes" id="UP000607311"/>
    </source>
</evidence>
<dbReference type="PANTHER" id="PTHR42980">
    <property type="entry name" value="2-OXOISOVALERATE DEHYDROGENASE SUBUNIT BETA-RELATED"/>
    <property type="match status" value="1"/>
</dbReference>
<keyword evidence="9" id="KW-1185">Reference proteome</keyword>
<feature type="domain" description="Transketolase-like pyrimidine-binding" evidence="7">
    <location>
        <begin position="602"/>
        <end position="783"/>
    </location>
</feature>
<sequence length="942" mass="96846">MLSDVTTPQDLDDRFRESLAALAAPPHRSDPARPVAEGSALTGAQLLDLFDAQVTSRQLDLAGRWLRSFGEGYYTIGSAGHEGNAAVAAALRPTDPALLHYRSGAFYCVRAAQADPSAPAVPPSASAVRSGEPAAETAPAARASQPTDAAEAGRTTEAGPSGRSGASPVPDLPESSEQGAAPGEPAGGPATDGTDSPSGAGSSGGTGSPDGVGSPGAAAIDRSDGDAADLPRAADSGSNPEGQATAVGDQPAAVPLAHSRPATVTVPAPGPGDDVGPDGMRMTGVKRPLPRAYADAARDVLRGMVASSQEPIAGGRHKVFGRADLAVVPTTSTVASHLPRAVGMGLAVERLRRLDARGEANRAGVEPEPTPWAADAIVVCSFGDASINHASATAAFNTAGWYDHTGLRIPVLFVCEDNGLGISVRSPQGWVATALRSKPGIRYFAADGADLVGTYEVAVEAAAWVRRHRRPAVLHLTTVRLMGHAGADAESAYRPASEITAEVARDPVVATARRLVDAGLASGPELLDRYDEIGWQVRRIAEEVLDEPKLADAAEVIAPLAPRRPVRVALAVADAGARAAGPDAVTRAEAFGGKPPELAGPLTLAQSINAALTDGLLSHPQMAVFGEDVAAKGGVYGVTKGLRDRFGVARVFDTLLDETSILGLGLGAGLAGMLPVPEIQYLAYLHNAEDQLRGEAATMRFFSQGALRNPMVVRVAGLAYQEGFGGHFHNDNSVAVLRDVPGLVIAVPARPDDAAAMLRTCLASATVDGSVCVFLEPIALYHTRDLYTDGDGEWLADYADPGAWAGGHVPVGRARVYGVGSAEDVTIITFGNGVRMSLRAASALADEGIGTRVVDLRWLAPLPVADLIREAAATGRVLVVDETRRSGGVGEGVIAALVDAGYVGAARRVAAVDSFVPLGPAARQVLVSEEAITQGARTLLAR</sequence>
<dbReference type="AlphaFoldDB" id="A0A9W5UUZ4"/>
<dbReference type="Pfam" id="PF02780">
    <property type="entry name" value="Transketolase_C"/>
    <property type="match status" value="1"/>
</dbReference>